<accession>A0A1D1YPH3</accession>
<keyword evidence="5" id="KW-0539">Nucleus</keyword>
<evidence type="ECO:0000259" key="7">
    <source>
        <dbReference type="Pfam" id="PF00249"/>
    </source>
</evidence>
<dbReference type="InterPro" id="IPR006447">
    <property type="entry name" value="Myb_dom_plants"/>
</dbReference>
<evidence type="ECO:0000313" key="9">
    <source>
        <dbReference type="EMBL" id="JAT56519.1"/>
    </source>
</evidence>
<evidence type="ECO:0000256" key="5">
    <source>
        <dbReference type="ARBA" id="ARBA00023242"/>
    </source>
</evidence>
<dbReference type="GO" id="GO:0003700">
    <property type="term" value="F:DNA-binding transcription factor activity"/>
    <property type="evidence" value="ECO:0007669"/>
    <property type="project" value="InterPro"/>
</dbReference>
<evidence type="ECO:0000256" key="3">
    <source>
        <dbReference type="ARBA" id="ARBA00023125"/>
    </source>
</evidence>
<feature type="region of interest" description="Disordered" evidence="6">
    <location>
        <begin position="277"/>
        <end position="297"/>
    </location>
</feature>
<dbReference type="SUPFAM" id="SSF46689">
    <property type="entry name" value="Homeodomain-like"/>
    <property type="match status" value="1"/>
</dbReference>
<dbReference type="Gene3D" id="1.10.10.60">
    <property type="entry name" value="Homeodomain-like"/>
    <property type="match status" value="1"/>
</dbReference>
<evidence type="ECO:0000256" key="1">
    <source>
        <dbReference type="ARBA" id="ARBA00004123"/>
    </source>
</evidence>
<dbReference type="GO" id="GO:0003677">
    <property type="term" value="F:DNA binding"/>
    <property type="evidence" value="ECO:0007669"/>
    <property type="project" value="UniProtKB-KW"/>
</dbReference>
<gene>
    <name evidence="9" type="primary">APL_53</name>
    <name evidence="9" type="ORF">g.69322</name>
</gene>
<dbReference type="AlphaFoldDB" id="A0A1D1YPH3"/>
<keyword evidence="3" id="KW-0238">DNA-binding</keyword>
<dbReference type="EMBL" id="GDJX01011417">
    <property type="protein sequence ID" value="JAT56519.1"/>
    <property type="molecule type" value="Transcribed_RNA"/>
</dbReference>
<dbReference type="InterPro" id="IPR046955">
    <property type="entry name" value="PHR1-like"/>
</dbReference>
<evidence type="ECO:0000256" key="4">
    <source>
        <dbReference type="ARBA" id="ARBA00023163"/>
    </source>
</evidence>
<reference evidence="9" key="1">
    <citation type="submission" date="2015-07" db="EMBL/GenBank/DDBJ databases">
        <title>Transcriptome Assembly of Anthurium amnicola.</title>
        <authorList>
            <person name="Suzuki J."/>
        </authorList>
    </citation>
    <scope>NUCLEOTIDE SEQUENCE</scope>
</reference>
<dbReference type="FunFam" id="1.10.10.60:FF:000007">
    <property type="entry name" value="Two-component response regulator"/>
    <property type="match status" value="1"/>
</dbReference>
<dbReference type="Pfam" id="PF00249">
    <property type="entry name" value="Myb_DNA-binding"/>
    <property type="match status" value="1"/>
</dbReference>
<feature type="domain" description="MYB-CC type transcription factor LHEQLE-containing" evidence="8">
    <location>
        <begin position="110"/>
        <end position="150"/>
    </location>
</feature>
<keyword evidence="4" id="KW-0804">Transcription</keyword>
<dbReference type="NCBIfam" id="TIGR01557">
    <property type="entry name" value="myb_SHAQKYF"/>
    <property type="match status" value="1"/>
</dbReference>
<protein>
    <submittedName>
        <fullName evidence="9">Myb family transcription factor APL</fullName>
    </submittedName>
</protein>
<dbReference type="InterPro" id="IPR001005">
    <property type="entry name" value="SANT/Myb"/>
</dbReference>
<dbReference type="InterPro" id="IPR025756">
    <property type="entry name" value="Myb_CC_LHEQLE"/>
</dbReference>
<evidence type="ECO:0000256" key="6">
    <source>
        <dbReference type="SAM" id="MobiDB-lite"/>
    </source>
</evidence>
<keyword evidence="2" id="KW-0805">Transcription regulation</keyword>
<dbReference type="Pfam" id="PF14379">
    <property type="entry name" value="Myb_CC_LHEQLE"/>
    <property type="match status" value="1"/>
</dbReference>
<evidence type="ECO:0000259" key="8">
    <source>
        <dbReference type="Pfam" id="PF14379"/>
    </source>
</evidence>
<feature type="domain" description="Myb-like" evidence="7">
    <location>
        <begin position="16"/>
        <end position="67"/>
    </location>
</feature>
<sequence>MGDNQRLAVSPNSKPRLKWTRQLHEHFVEAVSRLGGAEKVTPKSVKRMMGIPGLTLYHLKSHLQKYRLAVRRNPEASCNYETDANCRTQESHSAHVDMDRSQVKNNESMLQLHVQMQRKLHEQIEVQKHLQLRIEAQGKYLQSVLRKAREAVAGHNFDSVNMEGSSAEISELVSAKDTDCLSSPFSGSSLVQPMHTDCSSDSCLTSWEKPERKDTAKLWKLEAGSSYCNLTEFSYEIGTEAGRPIEKPTIDLSEVGERRYRSTCGNNCDQGQLACGKRTSQQGENSCEVSEEIDLNR</sequence>
<feature type="compositionally biased region" description="Polar residues" evidence="6">
    <location>
        <begin position="278"/>
        <end position="288"/>
    </location>
</feature>
<comment type="subcellular location">
    <subcellularLocation>
        <location evidence="1">Nucleus</location>
    </subcellularLocation>
</comment>
<evidence type="ECO:0000256" key="2">
    <source>
        <dbReference type="ARBA" id="ARBA00023015"/>
    </source>
</evidence>
<organism evidence="9">
    <name type="scientific">Anthurium amnicola</name>
    <dbReference type="NCBI Taxonomy" id="1678845"/>
    <lineage>
        <taxon>Eukaryota</taxon>
        <taxon>Viridiplantae</taxon>
        <taxon>Streptophyta</taxon>
        <taxon>Embryophyta</taxon>
        <taxon>Tracheophyta</taxon>
        <taxon>Spermatophyta</taxon>
        <taxon>Magnoliopsida</taxon>
        <taxon>Liliopsida</taxon>
        <taxon>Araceae</taxon>
        <taxon>Pothoideae</taxon>
        <taxon>Potheae</taxon>
        <taxon>Anthurium</taxon>
    </lineage>
</organism>
<dbReference type="InterPro" id="IPR009057">
    <property type="entry name" value="Homeodomain-like_sf"/>
</dbReference>
<dbReference type="PANTHER" id="PTHR31499:SF11">
    <property type="entry name" value="MYB FAMILY TRANSCRIPTION FACTOR PHL8"/>
    <property type="match status" value="1"/>
</dbReference>
<dbReference type="GO" id="GO:0005634">
    <property type="term" value="C:nucleus"/>
    <property type="evidence" value="ECO:0007669"/>
    <property type="project" value="UniProtKB-SubCell"/>
</dbReference>
<dbReference type="PANTHER" id="PTHR31499">
    <property type="entry name" value="MYB FAMILY TRANSCRIPTION FACTOR PHL11"/>
    <property type="match status" value="1"/>
</dbReference>
<name>A0A1D1YPH3_9ARAE</name>
<proteinExistence type="predicted"/>